<dbReference type="Proteomes" id="UP000009172">
    <property type="component" value="Unassembled WGS sequence"/>
</dbReference>
<reference evidence="2" key="1">
    <citation type="journal article" date="2012" name="MBio">
        <title>Comparative genome analysis of Trichophyton rubrum and related dermatophytes reveals candidate genes involved in infection.</title>
        <authorList>
            <person name="Martinez D.A."/>
            <person name="Oliver B.G."/>
            <person name="Graeser Y."/>
            <person name="Goldberg J.M."/>
            <person name="Li W."/>
            <person name="Martinez-Rossi N.M."/>
            <person name="Monod M."/>
            <person name="Shelest E."/>
            <person name="Barton R.C."/>
            <person name="Birch E."/>
            <person name="Brakhage A.A."/>
            <person name="Chen Z."/>
            <person name="Gurr S.J."/>
            <person name="Heiman D."/>
            <person name="Heitman J."/>
            <person name="Kosti I."/>
            <person name="Rossi A."/>
            <person name="Saif S."/>
            <person name="Samalova M."/>
            <person name="Saunders C.W."/>
            <person name="Shea T."/>
            <person name="Summerbell R.C."/>
            <person name="Xu J."/>
            <person name="Young S."/>
            <person name="Zeng Q."/>
            <person name="Birren B.W."/>
            <person name="Cuomo C.A."/>
            <person name="White T.C."/>
        </authorList>
    </citation>
    <scope>NUCLEOTIDE SEQUENCE [LARGE SCALE GENOMIC DNA]</scope>
    <source>
        <strain evidence="2">CBS 112818</strain>
    </source>
</reference>
<proteinExistence type="predicted"/>
<accession>F2RUZ6</accession>
<organism evidence="1 2">
    <name type="scientific">Trichophyton tonsurans (strain CBS 112818)</name>
    <name type="common">Scalp ringworm fungus</name>
    <dbReference type="NCBI Taxonomy" id="647933"/>
    <lineage>
        <taxon>Eukaryota</taxon>
        <taxon>Fungi</taxon>
        <taxon>Dikarya</taxon>
        <taxon>Ascomycota</taxon>
        <taxon>Pezizomycotina</taxon>
        <taxon>Eurotiomycetes</taxon>
        <taxon>Eurotiomycetidae</taxon>
        <taxon>Onygenales</taxon>
        <taxon>Arthrodermataceae</taxon>
        <taxon>Trichophyton</taxon>
    </lineage>
</organism>
<dbReference type="AlphaFoldDB" id="F2RUZ6"/>
<sequence>MVGATRIHVEIEERTEGMFYKPGVMHMKAAYVFIDEAGRDIRQMETEGNVYGYIEGASREQTNTAFCDRCRPRRLLISDFPASYNGHDGPTDLDLLESKGKANVSVTEAFRVMG</sequence>
<gene>
    <name evidence="1" type="ORF">TESG_02701</name>
</gene>
<dbReference type="HOGENOM" id="CLU_2122848_0_0_1"/>
<keyword evidence="2" id="KW-1185">Reference proteome</keyword>
<evidence type="ECO:0000313" key="1">
    <source>
        <dbReference type="EMBL" id="EGD95210.1"/>
    </source>
</evidence>
<dbReference type="EMBL" id="GG698486">
    <property type="protein sequence ID" value="EGD95210.1"/>
    <property type="molecule type" value="Genomic_DNA"/>
</dbReference>
<evidence type="ECO:0000313" key="2">
    <source>
        <dbReference type="Proteomes" id="UP000009172"/>
    </source>
</evidence>
<protein>
    <submittedName>
        <fullName evidence="1">Uncharacterized protein</fullName>
    </submittedName>
</protein>
<name>F2RUZ6_TRIT1</name>